<keyword evidence="3" id="KW-1185">Reference proteome</keyword>
<organism evidence="2 3">
    <name type="scientific">Cryptolaemus montrouzieri</name>
    <dbReference type="NCBI Taxonomy" id="559131"/>
    <lineage>
        <taxon>Eukaryota</taxon>
        <taxon>Metazoa</taxon>
        <taxon>Ecdysozoa</taxon>
        <taxon>Arthropoda</taxon>
        <taxon>Hexapoda</taxon>
        <taxon>Insecta</taxon>
        <taxon>Pterygota</taxon>
        <taxon>Neoptera</taxon>
        <taxon>Endopterygota</taxon>
        <taxon>Coleoptera</taxon>
        <taxon>Polyphaga</taxon>
        <taxon>Cucujiformia</taxon>
        <taxon>Coccinelloidea</taxon>
        <taxon>Coccinellidae</taxon>
        <taxon>Scymninae</taxon>
        <taxon>Scymnini</taxon>
        <taxon>Cryptolaemus</taxon>
    </lineage>
</organism>
<proteinExistence type="predicted"/>
<dbReference type="AlphaFoldDB" id="A0ABD2MFS3"/>
<accession>A0ABD2MFS3</accession>
<sequence length="93" mass="9713">MTLANSPLPMPPGPDGEPTEGVDPFGFLTGFLKTFLNGSSTSIAPANTTGDGRNKSKFSIFKAIVSTITSIFTSSSGSSSSCMPTMLCQDQNW</sequence>
<dbReference type="EMBL" id="JABFTP020000001">
    <property type="protein sequence ID" value="KAL3265266.1"/>
    <property type="molecule type" value="Genomic_DNA"/>
</dbReference>
<dbReference type="Proteomes" id="UP001516400">
    <property type="component" value="Unassembled WGS sequence"/>
</dbReference>
<feature type="region of interest" description="Disordered" evidence="1">
    <location>
        <begin position="1"/>
        <end position="23"/>
    </location>
</feature>
<protein>
    <submittedName>
        <fullName evidence="2">Uncharacterized protein</fullName>
    </submittedName>
</protein>
<evidence type="ECO:0000313" key="3">
    <source>
        <dbReference type="Proteomes" id="UP001516400"/>
    </source>
</evidence>
<evidence type="ECO:0000256" key="1">
    <source>
        <dbReference type="SAM" id="MobiDB-lite"/>
    </source>
</evidence>
<evidence type="ECO:0000313" key="2">
    <source>
        <dbReference type="EMBL" id="KAL3265266.1"/>
    </source>
</evidence>
<comment type="caution">
    <text evidence="2">The sequence shown here is derived from an EMBL/GenBank/DDBJ whole genome shotgun (WGS) entry which is preliminary data.</text>
</comment>
<name>A0ABD2MFS3_9CUCU</name>
<gene>
    <name evidence="2" type="ORF">HHI36_009479</name>
</gene>
<reference evidence="2 3" key="1">
    <citation type="journal article" date="2021" name="BMC Biol.">
        <title>Horizontally acquired antibacterial genes associated with adaptive radiation of ladybird beetles.</title>
        <authorList>
            <person name="Li H.S."/>
            <person name="Tang X.F."/>
            <person name="Huang Y.H."/>
            <person name="Xu Z.Y."/>
            <person name="Chen M.L."/>
            <person name="Du X.Y."/>
            <person name="Qiu B.Y."/>
            <person name="Chen P.T."/>
            <person name="Zhang W."/>
            <person name="Slipinski A."/>
            <person name="Escalona H.E."/>
            <person name="Waterhouse R.M."/>
            <person name="Zwick A."/>
            <person name="Pang H."/>
        </authorList>
    </citation>
    <scope>NUCLEOTIDE SEQUENCE [LARGE SCALE GENOMIC DNA]</scope>
    <source>
        <strain evidence="2">SYSU2018</strain>
    </source>
</reference>